<dbReference type="GO" id="GO:0008237">
    <property type="term" value="F:metallopeptidase activity"/>
    <property type="evidence" value="ECO:0007669"/>
    <property type="project" value="UniProtKB-KW"/>
</dbReference>
<feature type="transmembrane region" description="Helical" evidence="2">
    <location>
        <begin position="67"/>
        <end position="88"/>
    </location>
</feature>
<evidence type="ECO:0000256" key="1">
    <source>
        <dbReference type="SAM" id="MobiDB-lite"/>
    </source>
</evidence>
<feature type="transmembrane region" description="Helical" evidence="2">
    <location>
        <begin position="176"/>
        <end position="199"/>
    </location>
</feature>
<feature type="transmembrane region" description="Helical" evidence="2">
    <location>
        <begin position="246"/>
        <end position="266"/>
    </location>
</feature>
<dbReference type="PANTHER" id="PTHR36844:SF1">
    <property type="entry name" value="PROTEASE PRSW"/>
    <property type="match status" value="1"/>
</dbReference>
<keyword evidence="3" id="KW-0482">Metalloprotease</keyword>
<dbReference type="KEGG" id="spue:AB5L97_10020"/>
<feature type="compositionally biased region" description="Basic and acidic residues" evidence="1">
    <location>
        <begin position="1"/>
        <end position="10"/>
    </location>
</feature>
<keyword evidence="2" id="KW-0812">Transmembrane</keyword>
<evidence type="ECO:0000313" key="3">
    <source>
        <dbReference type="EMBL" id="XDP43664.1"/>
    </source>
</evidence>
<protein>
    <submittedName>
        <fullName evidence="3">PrsW family intramembrane metalloprotease</fullName>
    </submittedName>
</protein>
<feature type="transmembrane region" description="Helical" evidence="2">
    <location>
        <begin position="38"/>
        <end position="61"/>
    </location>
</feature>
<feature type="region of interest" description="Disordered" evidence="1">
    <location>
        <begin position="1"/>
        <end position="22"/>
    </location>
</feature>
<dbReference type="AlphaFoldDB" id="A0AB39KZW7"/>
<feature type="transmembrane region" description="Helical" evidence="2">
    <location>
        <begin position="100"/>
        <end position="123"/>
    </location>
</feature>
<dbReference type="Pfam" id="PF13367">
    <property type="entry name" value="PrsW-protease"/>
    <property type="match status" value="1"/>
</dbReference>
<sequence length="399" mass="42749">MTTGKPRWERPGPGQRPPQQELLVPVPPSRGTGARAGLLAVLVAGTGLLIAGLAVVVPFLVRATGSAGFLVGFLLSLFPLVVVLLAVHLVDRWEPEPRRLLAFALAWGAVMAVAATTLIQPLFMGVFGPRAASAAQTAEFLATIEAPVVEELSKGLGLLILMFAARKYIDGPVDGIVYGMTIAAGFAFTENILYFGRLYAETSGSAASLAVVFTMRGVLSPFAHAMFTGTLGLVTGLAARRWSPGLVLGAFAVGLLPAMLLHNIWNSAGEDFFLLYVIVQVPLFGAAVLGVYLLRRSEARLTHRRLVEYAQAGWFTPLEVDMLATPRGRRAGLRWAASLGRRNAMRSFIRTATELAATRQRVLSGRDVRGYAATERGLLDRSRRERAAVLGIPPTGPQL</sequence>
<gene>
    <name evidence="3" type="ORF">AB5L97_10020</name>
</gene>
<reference evidence="3" key="1">
    <citation type="submission" date="2024-07" db="EMBL/GenBank/DDBJ databases">
        <authorList>
            <person name="fu j."/>
        </authorList>
    </citation>
    <scope>NUCLEOTIDE SEQUENCE</scope>
    <source>
        <strain evidence="3">P10A9</strain>
    </source>
</reference>
<evidence type="ECO:0000256" key="2">
    <source>
        <dbReference type="SAM" id="Phobius"/>
    </source>
</evidence>
<organism evidence="3">
    <name type="scientific">Sinomonas puerhi</name>
    <dbReference type="NCBI Taxonomy" id="3238584"/>
    <lineage>
        <taxon>Bacteria</taxon>
        <taxon>Bacillati</taxon>
        <taxon>Actinomycetota</taxon>
        <taxon>Actinomycetes</taxon>
        <taxon>Micrococcales</taxon>
        <taxon>Micrococcaceae</taxon>
        <taxon>Sinomonas</taxon>
    </lineage>
</organism>
<feature type="compositionally biased region" description="Low complexity" evidence="1">
    <location>
        <begin position="11"/>
        <end position="22"/>
    </location>
</feature>
<feature type="transmembrane region" description="Helical" evidence="2">
    <location>
        <begin position="219"/>
        <end position="239"/>
    </location>
</feature>
<dbReference type="RefSeq" id="WP_369044607.1">
    <property type="nucleotide sequence ID" value="NZ_CP163302.1"/>
</dbReference>
<proteinExistence type="predicted"/>
<dbReference type="InterPro" id="IPR026898">
    <property type="entry name" value="PrsW"/>
</dbReference>
<feature type="transmembrane region" description="Helical" evidence="2">
    <location>
        <begin position="272"/>
        <end position="294"/>
    </location>
</feature>
<dbReference type="EMBL" id="CP163302">
    <property type="protein sequence ID" value="XDP43664.1"/>
    <property type="molecule type" value="Genomic_DNA"/>
</dbReference>
<keyword evidence="2" id="KW-0472">Membrane</keyword>
<keyword evidence="2" id="KW-1133">Transmembrane helix</keyword>
<keyword evidence="3" id="KW-0378">Hydrolase</keyword>
<keyword evidence="3" id="KW-0645">Protease</keyword>
<dbReference type="PANTHER" id="PTHR36844">
    <property type="entry name" value="PROTEASE PRSW"/>
    <property type="match status" value="1"/>
</dbReference>
<accession>A0AB39KZW7</accession>
<name>A0AB39KZW7_9MICC</name>